<keyword evidence="2" id="KW-0378">Hydrolase</keyword>
<dbReference type="GO" id="GO:0004519">
    <property type="term" value="F:endonuclease activity"/>
    <property type="evidence" value="ECO:0007669"/>
    <property type="project" value="UniProtKB-KW"/>
</dbReference>
<evidence type="ECO:0000313" key="3">
    <source>
        <dbReference type="Proteomes" id="UP000225433"/>
    </source>
</evidence>
<sequence>MTKWLHPSRIQRQEADGTPHQFDADKQQQFIEAYNALKAECGQNEPILFIDAVHPTQSTKLSEGWMKRGREHVKVVETTGSRTRLNIMGALNLQRIEETIIREYPTINAKNVIFFFGPIRETYPCSQKIHIILDGAGYHRVELVQFFAKVLNIELHTCRLTALTSTRLSDYGSTRMSRYETISISRTQKRSVKHFIIFSCHIARKSTGADYPID</sequence>
<dbReference type="InterPro" id="IPR038717">
    <property type="entry name" value="Tc1-like_DDE_dom"/>
</dbReference>
<dbReference type="AlphaFoldDB" id="A0A2G0QFA1"/>
<dbReference type="Pfam" id="PF13358">
    <property type="entry name" value="DDE_3"/>
    <property type="match status" value="1"/>
</dbReference>
<name>A0A2G0QFA1_XENHO</name>
<organism evidence="2 3">
    <name type="scientific">Xenorhabdus hominickii</name>
    <dbReference type="NCBI Taxonomy" id="351679"/>
    <lineage>
        <taxon>Bacteria</taxon>
        <taxon>Pseudomonadati</taxon>
        <taxon>Pseudomonadota</taxon>
        <taxon>Gammaproteobacteria</taxon>
        <taxon>Enterobacterales</taxon>
        <taxon>Morganellaceae</taxon>
        <taxon>Xenorhabdus</taxon>
    </lineage>
</organism>
<comment type="caution">
    <text evidence="2">The sequence shown here is derived from an EMBL/GenBank/DDBJ whole genome shotgun (WGS) entry which is preliminary data.</text>
</comment>
<keyword evidence="2" id="KW-0255">Endonuclease</keyword>
<evidence type="ECO:0000259" key="1">
    <source>
        <dbReference type="Pfam" id="PF13358"/>
    </source>
</evidence>
<gene>
    <name evidence="2" type="ORF">Xhom_00915</name>
</gene>
<reference evidence="2 3" key="1">
    <citation type="journal article" date="2017" name="Nat. Microbiol.">
        <title>Natural product diversity associated with the nematode symbionts Photorhabdus and Xenorhabdus.</title>
        <authorList>
            <person name="Tobias N.J."/>
            <person name="Wolff H."/>
            <person name="Djahanschiri B."/>
            <person name="Grundmann F."/>
            <person name="Kronenwerth M."/>
            <person name="Shi Y.M."/>
            <person name="Simonyi S."/>
            <person name="Grun P."/>
            <person name="Shapiro-Ilan D."/>
            <person name="Pidot S.J."/>
            <person name="Stinear T.P."/>
            <person name="Ebersberger I."/>
            <person name="Bode H.B."/>
        </authorList>
    </citation>
    <scope>NUCLEOTIDE SEQUENCE [LARGE SCALE GENOMIC DNA]</scope>
    <source>
        <strain evidence="2 3">DSM 17903</strain>
    </source>
</reference>
<proteinExistence type="predicted"/>
<protein>
    <submittedName>
        <fullName evidence="2">Endonuclease</fullName>
    </submittedName>
</protein>
<dbReference type="Proteomes" id="UP000225433">
    <property type="component" value="Unassembled WGS sequence"/>
</dbReference>
<evidence type="ECO:0000313" key="2">
    <source>
        <dbReference type="EMBL" id="PHM57912.1"/>
    </source>
</evidence>
<dbReference type="EMBL" id="NJAI01000001">
    <property type="protein sequence ID" value="PHM57912.1"/>
    <property type="molecule type" value="Genomic_DNA"/>
</dbReference>
<accession>A0A2G0QFA1</accession>
<feature type="domain" description="Tc1-like transposase DDE" evidence="1">
    <location>
        <begin position="47"/>
        <end position="156"/>
    </location>
</feature>
<keyword evidence="2" id="KW-0540">Nuclease</keyword>